<evidence type="ECO:0000313" key="3">
    <source>
        <dbReference type="Proteomes" id="UP001058167"/>
    </source>
</evidence>
<protein>
    <submittedName>
        <fullName evidence="2">Uncharacterized protein</fullName>
    </submittedName>
</protein>
<dbReference type="Proteomes" id="UP001058167">
    <property type="component" value="Unassembled WGS sequence"/>
</dbReference>
<dbReference type="Proteomes" id="UP001165145">
    <property type="component" value="Unassembled WGS sequence"/>
</dbReference>
<evidence type="ECO:0000313" key="2">
    <source>
        <dbReference type="EMBL" id="GLV70019.1"/>
    </source>
</evidence>
<gene>
    <name evidence="2" type="ORF">Pcaca03_24630</name>
    <name evidence="1" type="ORF">SOASR016_23270</name>
</gene>
<organism evidence="2 4">
    <name type="scientific">Pectobacterium carotovorum subsp. carotovorum</name>
    <name type="common">Erwinia carotovora subsp. carotovora</name>
    <dbReference type="NCBI Taxonomy" id="555"/>
    <lineage>
        <taxon>Bacteria</taxon>
        <taxon>Pseudomonadati</taxon>
        <taxon>Pseudomonadota</taxon>
        <taxon>Gammaproteobacteria</taxon>
        <taxon>Enterobacterales</taxon>
        <taxon>Pectobacteriaceae</taxon>
        <taxon>Pectobacterium</taxon>
    </lineage>
</organism>
<reference evidence="2" key="2">
    <citation type="submission" date="2023-02" db="EMBL/GenBank/DDBJ databases">
        <title>Pectobacterium carotovorum subsp. carotovorum NBRC 12380.</title>
        <authorList>
            <person name="Ichikawa N."/>
            <person name="Sato H."/>
            <person name="Tonouchi N."/>
        </authorList>
    </citation>
    <scope>NUCLEOTIDE SEQUENCE</scope>
    <source>
        <strain evidence="2">NBRC 12380</strain>
    </source>
</reference>
<evidence type="ECO:0000313" key="4">
    <source>
        <dbReference type="Proteomes" id="UP001165145"/>
    </source>
</evidence>
<sequence>MEHIRENPAKETYEDEWISMNNINNAKRILDENTKVLYGIFGVISSSGYFPPLPFLNEFFLVGSDPCDQDGRMGCWRPFTLILSEYEVVKEWWFASHPGTVESRLGCECWGDWVQEILEM</sequence>
<evidence type="ECO:0000313" key="1">
    <source>
        <dbReference type="EMBL" id="GKX47575.1"/>
    </source>
</evidence>
<name>A0AAI9L277_PECCC</name>
<accession>A0AAI9L277</accession>
<dbReference type="EMBL" id="BSRL01000005">
    <property type="protein sequence ID" value="GLV70019.1"/>
    <property type="molecule type" value="Genomic_DNA"/>
</dbReference>
<reference evidence="1" key="1">
    <citation type="submission" date="2022-06" db="EMBL/GenBank/DDBJ databases">
        <title>Draft genome sequences of Pectobacterium carotovorum subsp. carotovorum str. NBRC12380.</title>
        <authorList>
            <person name="Wakabayashi Y."/>
            <person name="Kojima K."/>
        </authorList>
    </citation>
    <scope>NUCLEOTIDE SEQUENCE</scope>
    <source>
        <strain evidence="1">NBRC 12380</strain>
    </source>
</reference>
<keyword evidence="3" id="KW-1185">Reference proteome</keyword>
<comment type="caution">
    <text evidence="2">The sequence shown here is derived from an EMBL/GenBank/DDBJ whole genome shotgun (WGS) entry which is preliminary data.</text>
</comment>
<dbReference type="AlphaFoldDB" id="A0AAI9L277"/>
<proteinExistence type="predicted"/>
<dbReference type="EMBL" id="BRLF01000005">
    <property type="protein sequence ID" value="GKX47575.1"/>
    <property type="molecule type" value="Genomic_DNA"/>
</dbReference>